<dbReference type="InterPro" id="IPR039266">
    <property type="entry name" value="EN-1/SPM"/>
</dbReference>
<evidence type="ECO:0000313" key="2">
    <source>
        <dbReference type="EMBL" id="WVZ76228.1"/>
    </source>
</evidence>
<dbReference type="GO" id="GO:0032196">
    <property type="term" value="P:transposition"/>
    <property type="evidence" value="ECO:0007669"/>
    <property type="project" value="InterPro"/>
</dbReference>
<accession>A0AAQ3WVF0</accession>
<name>A0AAQ3WVF0_PASNO</name>
<dbReference type="AlphaFoldDB" id="A0AAQ3WVF0"/>
<keyword evidence="3" id="KW-1185">Reference proteome</keyword>
<dbReference type="Pfam" id="PF03004">
    <property type="entry name" value="Transposase_24"/>
    <property type="match status" value="1"/>
</dbReference>
<dbReference type="PANTHER" id="PTHR33157">
    <property type="entry name" value="AUTONOMOUS TRANSPOSABLE ELEMENT EN-1 MOSAIC PROTEIN-RELATED"/>
    <property type="match status" value="1"/>
</dbReference>
<evidence type="ECO:0000256" key="1">
    <source>
        <dbReference type="SAM" id="MobiDB-lite"/>
    </source>
</evidence>
<dbReference type="EMBL" id="CP144749">
    <property type="protein sequence ID" value="WVZ76228.1"/>
    <property type="molecule type" value="Genomic_DNA"/>
</dbReference>
<proteinExistence type="predicted"/>
<gene>
    <name evidence="2" type="ORF">U9M48_024217</name>
</gene>
<evidence type="ECO:0000313" key="3">
    <source>
        <dbReference type="Proteomes" id="UP001341281"/>
    </source>
</evidence>
<protein>
    <submittedName>
        <fullName evidence="2">Uncharacterized protein</fullName>
    </submittedName>
</protein>
<organism evidence="2 3">
    <name type="scientific">Paspalum notatum var. saurae</name>
    <dbReference type="NCBI Taxonomy" id="547442"/>
    <lineage>
        <taxon>Eukaryota</taxon>
        <taxon>Viridiplantae</taxon>
        <taxon>Streptophyta</taxon>
        <taxon>Embryophyta</taxon>
        <taxon>Tracheophyta</taxon>
        <taxon>Spermatophyta</taxon>
        <taxon>Magnoliopsida</taxon>
        <taxon>Liliopsida</taxon>
        <taxon>Poales</taxon>
        <taxon>Poaceae</taxon>
        <taxon>PACMAD clade</taxon>
        <taxon>Panicoideae</taxon>
        <taxon>Andropogonodae</taxon>
        <taxon>Paspaleae</taxon>
        <taxon>Paspalinae</taxon>
        <taxon>Paspalum</taxon>
    </lineage>
</organism>
<sequence length="355" mass="38588">MRSRGLRPAAEKVIDDAFSNAQISAVCQYYKRIKGQNMSKEKGASQIYLTEQQYLQVSIDWIVKDVEAWRWLAKKWSTPEWIASSKLHRENRGNALGHRFGADGHYNLAKRMEHEAGVAPGFMDVYVRGHRGPDPTNPEVLCTEAAREKMMAYGVEMTQRHGPDFDWRHSEVDAKALHASSGGRRHCKYAFGIGVVDYDQSVSLARRSGYHNSYGTRRELATLLPSSNVSAAGVDKVSATTPGRTSGMDDGTPSLPSTSGVDDGTLGLPDTSDVDSTAGIGAISGVDATYVLDGTARLPTTFRVDDTPGLNATFGVDAGCCTTLQPMDAITSSTVWITGFGLTPSWANSRCGRER</sequence>
<dbReference type="PANTHER" id="PTHR33157:SF14">
    <property type="entry name" value="AUTONOMOUS TRANSPOSABLE ELEMENT EN-1 MOSAIC PROTEIN"/>
    <property type="match status" value="1"/>
</dbReference>
<feature type="region of interest" description="Disordered" evidence="1">
    <location>
        <begin position="231"/>
        <end position="272"/>
    </location>
</feature>
<reference evidence="2 3" key="1">
    <citation type="submission" date="2024-02" db="EMBL/GenBank/DDBJ databases">
        <title>High-quality chromosome-scale genome assembly of Pensacola bahiagrass (Paspalum notatum Flugge var. saurae).</title>
        <authorList>
            <person name="Vega J.M."/>
            <person name="Podio M."/>
            <person name="Orjuela J."/>
            <person name="Siena L.A."/>
            <person name="Pessino S.C."/>
            <person name="Combes M.C."/>
            <person name="Mariac C."/>
            <person name="Albertini E."/>
            <person name="Pupilli F."/>
            <person name="Ortiz J.P.A."/>
            <person name="Leblanc O."/>
        </authorList>
    </citation>
    <scope>NUCLEOTIDE SEQUENCE [LARGE SCALE GENOMIC DNA]</scope>
    <source>
        <strain evidence="2">R1</strain>
        <tissue evidence="2">Leaf</tissue>
    </source>
</reference>
<dbReference type="InterPro" id="IPR004252">
    <property type="entry name" value="Probable_transposase_24"/>
</dbReference>
<dbReference type="Proteomes" id="UP001341281">
    <property type="component" value="Chromosome 05"/>
</dbReference>